<name>L5LIV7_MYODS</name>
<dbReference type="EMBL" id="KB111234">
    <property type="protein sequence ID" value="ELK26142.1"/>
    <property type="molecule type" value="Genomic_DNA"/>
</dbReference>
<feature type="compositionally biased region" description="Polar residues" evidence="1">
    <location>
        <begin position="74"/>
        <end position="87"/>
    </location>
</feature>
<gene>
    <name evidence="2" type="ORF">MDA_GLEAN10000769</name>
</gene>
<evidence type="ECO:0000313" key="3">
    <source>
        <dbReference type="Proteomes" id="UP000010556"/>
    </source>
</evidence>
<protein>
    <submittedName>
        <fullName evidence="2">Nucleus accumbens-associated protein 1</fullName>
    </submittedName>
</protein>
<organism evidence="2 3">
    <name type="scientific">Myotis davidii</name>
    <name type="common">David's myotis</name>
    <dbReference type="NCBI Taxonomy" id="225400"/>
    <lineage>
        <taxon>Eukaryota</taxon>
        <taxon>Metazoa</taxon>
        <taxon>Chordata</taxon>
        <taxon>Craniata</taxon>
        <taxon>Vertebrata</taxon>
        <taxon>Euteleostomi</taxon>
        <taxon>Mammalia</taxon>
        <taxon>Eutheria</taxon>
        <taxon>Laurasiatheria</taxon>
        <taxon>Chiroptera</taxon>
        <taxon>Yangochiroptera</taxon>
        <taxon>Vespertilionidae</taxon>
        <taxon>Myotis</taxon>
    </lineage>
</organism>
<reference evidence="3" key="1">
    <citation type="journal article" date="2013" name="Science">
        <title>Comparative analysis of bat genomes provides insight into the evolution of flight and immunity.</title>
        <authorList>
            <person name="Zhang G."/>
            <person name="Cowled C."/>
            <person name="Shi Z."/>
            <person name="Huang Z."/>
            <person name="Bishop-Lilly K.A."/>
            <person name="Fang X."/>
            <person name="Wynne J.W."/>
            <person name="Xiong Z."/>
            <person name="Baker M.L."/>
            <person name="Zhao W."/>
            <person name="Tachedjian M."/>
            <person name="Zhu Y."/>
            <person name="Zhou P."/>
            <person name="Jiang X."/>
            <person name="Ng J."/>
            <person name="Yang L."/>
            <person name="Wu L."/>
            <person name="Xiao J."/>
            <person name="Feng Y."/>
            <person name="Chen Y."/>
            <person name="Sun X."/>
            <person name="Zhang Y."/>
            <person name="Marsh G.A."/>
            <person name="Crameri G."/>
            <person name="Broder C.C."/>
            <person name="Frey K.G."/>
            <person name="Wang L.F."/>
            <person name="Wang J."/>
        </authorList>
    </citation>
    <scope>NUCLEOTIDE SEQUENCE [LARGE SCALE GENOMIC DNA]</scope>
</reference>
<proteinExistence type="predicted"/>
<accession>L5LIV7</accession>
<feature type="region of interest" description="Disordered" evidence="1">
    <location>
        <begin position="63"/>
        <end position="87"/>
    </location>
</feature>
<evidence type="ECO:0000256" key="1">
    <source>
        <dbReference type="SAM" id="MobiDB-lite"/>
    </source>
</evidence>
<sequence>MLIKQIGNCCHPKLYDEGDPSEKLELYYYQSFAPNFKDSEMNAIAGDMCTNIHHVLRKSWVPKGKLPEGDTYGTPHSSVTRESWSRT</sequence>
<keyword evidence="3" id="KW-1185">Reference proteome</keyword>
<dbReference type="AlphaFoldDB" id="L5LIV7"/>
<dbReference type="Proteomes" id="UP000010556">
    <property type="component" value="Unassembled WGS sequence"/>
</dbReference>
<evidence type="ECO:0000313" key="2">
    <source>
        <dbReference type="EMBL" id="ELK26142.1"/>
    </source>
</evidence>